<dbReference type="Gene3D" id="3.60.10.10">
    <property type="entry name" value="Endonuclease/exonuclease/phosphatase"/>
    <property type="match status" value="1"/>
</dbReference>
<feature type="domain" description="Endonuclease/exonuclease/phosphatase" evidence="1">
    <location>
        <begin position="48"/>
        <end position="369"/>
    </location>
</feature>
<dbReference type="Gramene" id="ERM94811">
    <property type="protein sequence ID" value="ERM94811"/>
    <property type="gene ID" value="AMTR_s00011p00267070"/>
</dbReference>
<dbReference type="PANTHER" id="PTHR12121">
    <property type="entry name" value="CARBON CATABOLITE REPRESSOR PROTEIN 4"/>
    <property type="match status" value="1"/>
</dbReference>
<dbReference type="SUPFAM" id="SSF56219">
    <property type="entry name" value="DNase I-like"/>
    <property type="match status" value="1"/>
</dbReference>
<dbReference type="InterPro" id="IPR005135">
    <property type="entry name" value="Endo/exonuclease/phosphatase"/>
</dbReference>
<evidence type="ECO:0000313" key="2">
    <source>
        <dbReference type="EMBL" id="ERM94811.1"/>
    </source>
</evidence>
<sequence>MGVGAAGISRCKMSNLSPSPPICPKFIAVEDGKHVLRDARDDSIFRLVSYNILAQVYVKSAMFPHSPGPSLKWKARSNAILTVLKSFEADFLCIQELDEYDTFYKGNMEALGYSSIYVKRSEKKKDGCGIFYMNERVQFLLKEEIHYNDLVPSIDDKVTLFEEKSNLSSFTKEKAILPNAGSGGFAIKCYAHVDRGDTNDPRVRLKRDCVGIMAAFKLADPPHQLFIITTTHLYWDPEWPEVKIAQAKYLLSRVKKFRDDVSKKYDCAPPVIISGDFNSLPGSEVYTCMLSGMTSTSEGESQLPLNSLHAFLGGEPALTTCSPDFTGTLDYIFFSDSDSLKPISYIELSGPASSAMSGGFPNYHHPSDHLPIGADFKLFP</sequence>
<dbReference type="AlphaFoldDB" id="W1NH72"/>
<keyword evidence="3" id="KW-1185">Reference proteome</keyword>
<dbReference type="eggNOG" id="KOG0620">
    <property type="taxonomic scope" value="Eukaryota"/>
</dbReference>
<name>W1NH72_AMBTC</name>
<evidence type="ECO:0000313" key="3">
    <source>
        <dbReference type="Proteomes" id="UP000017836"/>
    </source>
</evidence>
<dbReference type="Pfam" id="PF03372">
    <property type="entry name" value="Exo_endo_phos"/>
    <property type="match status" value="1"/>
</dbReference>
<dbReference type="PANTHER" id="PTHR12121:SF68">
    <property type="entry name" value="CARBON CATABOLITE REPRESSOR PROTEIN 4 HOMOLOG 4-RELATED"/>
    <property type="match status" value="1"/>
</dbReference>
<dbReference type="EMBL" id="KI397507">
    <property type="protein sequence ID" value="ERM94811.1"/>
    <property type="molecule type" value="Genomic_DNA"/>
</dbReference>
<dbReference type="OMA" id="RAACSMG"/>
<dbReference type="GO" id="GO:0003824">
    <property type="term" value="F:catalytic activity"/>
    <property type="evidence" value="ECO:0007669"/>
    <property type="project" value="InterPro"/>
</dbReference>
<evidence type="ECO:0000259" key="1">
    <source>
        <dbReference type="Pfam" id="PF03372"/>
    </source>
</evidence>
<dbReference type="Proteomes" id="UP000017836">
    <property type="component" value="Unassembled WGS sequence"/>
</dbReference>
<protein>
    <recommendedName>
        <fullName evidence="1">Endonuclease/exonuclease/phosphatase domain-containing protein</fullName>
    </recommendedName>
</protein>
<dbReference type="GO" id="GO:0003730">
    <property type="term" value="F:mRNA 3'-UTR binding"/>
    <property type="evidence" value="ECO:0000318"/>
    <property type="project" value="GO_Central"/>
</dbReference>
<organism evidence="2 3">
    <name type="scientific">Amborella trichopoda</name>
    <dbReference type="NCBI Taxonomy" id="13333"/>
    <lineage>
        <taxon>Eukaryota</taxon>
        <taxon>Viridiplantae</taxon>
        <taxon>Streptophyta</taxon>
        <taxon>Embryophyta</taxon>
        <taxon>Tracheophyta</taxon>
        <taxon>Spermatophyta</taxon>
        <taxon>Magnoliopsida</taxon>
        <taxon>Amborellales</taxon>
        <taxon>Amborellaceae</taxon>
        <taxon>Amborella</taxon>
    </lineage>
</organism>
<accession>W1NH72</accession>
<reference evidence="3" key="1">
    <citation type="journal article" date="2013" name="Science">
        <title>The Amborella genome and the evolution of flowering plants.</title>
        <authorList>
            <consortium name="Amborella Genome Project"/>
        </authorList>
    </citation>
    <scope>NUCLEOTIDE SEQUENCE [LARGE SCALE GENOMIC DNA]</scope>
</reference>
<dbReference type="STRING" id="13333.W1NH72"/>
<dbReference type="HOGENOM" id="CLU_016428_1_0_1"/>
<proteinExistence type="predicted"/>
<dbReference type="InterPro" id="IPR036691">
    <property type="entry name" value="Endo/exonu/phosph_ase_sf"/>
</dbReference>
<dbReference type="InterPro" id="IPR050410">
    <property type="entry name" value="CCR4/nocturin_mRNA_transcr"/>
</dbReference>
<gene>
    <name evidence="2" type="ORF">AMTR_s00011p00267070</name>
</gene>